<evidence type="ECO:0000313" key="5">
    <source>
        <dbReference type="Proteomes" id="UP000572817"/>
    </source>
</evidence>
<organism evidence="4 5">
    <name type="scientific">Botryosphaeria dothidea</name>
    <dbReference type="NCBI Taxonomy" id="55169"/>
    <lineage>
        <taxon>Eukaryota</taxon>
        <taxon>Fungi</taxon>
        <taxon>Dikarya</taxon>
        <taxon>Ascomycota</taxon>
        <taxon>Pezizomycotina</taxon>
        <taxon>Dothideomycetes</taxon>
        <taxon>Dothideomycetes incertae sedis</taxon>
        <taxon>Botryosphaeriales</taxon>
        <taxon>Botryosphaeriaceae</taxon>
        <taxon>Botryosphaeria</taxon>
    </lineage>
</organism>
<keyword evidence="2" id="KW-0472">Membrane</keyword>
<feature type="transmembrane region" description="Helical" evidence="2">
    <location>
        <begin position="102"/>
        <end position="123"/>
    </location>
</feature>
<evidence type="ECO:0000256" key="2">
    <source>
        <dbReference type="SAM" id="Phobius"/>
    </source>
</evidence>
<keyword evidence="3" id="KW-0732">Signal</keyword>
<sequence length="252" mass="28959">MHATAFLSALMLGASGAAAAAIDQRAATAFISVTFYNDVNRPNSTDPNQALTLTVSTGGTCTNFQSEPLDNRASSVTVPRDYYCNFYDDNNCSSNASQNLIIVNYCVAYHFVYVYLAYVLYLFEHHHHRISDKHVHVHHDDVDSNLHHDGHLLDNLDLNLHFDHLHVDRNHEHEHDHHLHLLPVNDKHNNHELSHDDDNRTFLDNHHDKHQLNDHEYDDNLPDNHNHNLPNDDDDDDLFDNDNSTNDNKDDQ</sequence>
<evidence type="ECO:0000313" key="4">
    <source>
        <dbReference type="EMBL" id="KAF4312879.1"/>
    </source>
</evidence>
<feature type="compositionally biased region" description="Acidic residues" evidence="1">
    <location>
        <begin position="231"/>
        <end position="240"/>
    </location>
</feature>
<keyword evidence="2" id="KW-1133">Transmembrane helix</keyword>
<accession>A0A8H4N6D2</accession>
<feature type="region of interest" description="Disordered" evidence="1">
    <location>
        <begin position="190"/>
        <end position="252"/>
    </location>
</feature>
<reference evidence="4" key="1">
    <citation type="submission" date="2020-04" db="EMBL/GenBank/DDBJ databases">
        <title>Genome Assembly and Annotation of Botryosphaeria dothidea sdau 11-99, a Latent Pathogen of Apple Fruit Ring Rot in China.</title>
        <authorList>
            <person name="Yu C."/>
            <person name="Diao Y."/>
            <person name="Lu Q."/>
            <person name="Zhao J."/>
            <person name="Cui S."/>
            <person name="Peng C."/>
            <person name="He B."/>
            <person name="Liu H."/>
        </authorList>
    </citation>
    <scope>NUCLEOTIDE SEQUENCE [LARGE SCALE GENOMIC DNA]</scope>
    <source>
        <strain evidence="4">Sdau11-99</strain>
    </source>
</reference>
<keyword evidence="2" id="KW-0812">Transmembrane</keyword>
<dbReference type="EMBL" id="WWBZ02000002">
    <property type="protein sequence ID" value="KAF4312879.1"/>
    <property type="molecule type" value="Genomic_DNA"/>
</dbReference>
<feature type="signal peptide" evidence="3">
    <location>
        <begin position="1"/>
        <end position="19"/>
    </location>
</feature>
<dbReference type="AlphaFoldDB" id="A0A8H4N6D2"/>
<proteinExistence type="predicted"/>
<protein>
    <submittedName>
        <fullName evidence="4">Uncharacterized protein</fullName>
    </submittedName>
</protein>
<feature type="compositionally biased region" description="Basic and acidic residues" evidence="1">
    <location>
        <begin position="190"/>
        <end position="215"/>
    </location>
</feature>
<feature type="chain" id="PRO_5034865633" evidence="3">
    <location>
        <begin position="20"/>
        <end position="252"/>
    </location>
</feature>
<gene>
    <name evidence="4" type="ORF">GTA08_BOTSDO11552</name>
</gene>
<evidence type="ECO:0000256" key="1">
    <source>
        <dbReference type="SAM" id="MobiDB-lite"/>
    </source>
</evidence>
<dbReference type="Proteomes" id="UP000572817">
    <property type="component" value="Unassembled WGS sequence"/>
</dbReference>
<keyword evidence="5" id="KW-1185">Reference proteome</keyword>
<comment type="caution">
    <text evidence="4">The sequence shown here is derived from an EMBL/GenBank/DDBJ whole genome shotgun (WGS) entry which is preliminary data.</text>
</comment>
<evidence type="ECO:0000256" key="3">
    <source>
        <dbReference type="SAM" id="SignalP"/>
    </source>
</evidence>
<name>A0A8H4N6D2_9PEZI</name>